<reference evidence="15" key="1">
    <citation type="submission" date="2025-08" db="UniProtKB">
        <authorList>
            <consortium name="RefSeq"/>
        </authorList>
    </citation>
    <scope>IDENTIFICATION</scope>
</reference>
<feature type="transmembrane region" description="Helical" evidence="11">
    <location>
        <begin position="24"/>
        <end position="45"/>
    </location>
</feature>
<comment type="function">
    <text evidence="9">One gap junction consists of a cluster of closely packed pairs of transmembrane channels, the connexons, through which materials of low MW diffuse from one cell to a neighboring cell.</text>
</comment>
<name>A0ABM0IL42_ECHTE</name>
<keyword evidence="8 11" id="KW-0472">Membrane</keyword>
<feature type="domain" description="Connexin N-terminal" evidence="12">
    <location>
        <begin position="43"/>
        <end position="76"/>
    </location>
</feature>
<dbReference type="PROSITE" id="PS00407">
    <property type="entry name" value="CONNEXINS_1"/>
    <property type="match status" value="1"/>
</dbReference>
<evidence type="ECO:0000256" key="9">
    <source>
        <dbReference type="RuleBase" id="RU000630"/>
    </source>
</evidence>
<dbReference type="PANTHER" id="PTHR11984">
    <property type="entry name" value="CONNEXIN"/>
    <property type="match status" value="1"/>
</dbReference>
<evidence type="ECO:0000256" key="7">
    <source>
        <dbReference type="ARBA" id="ARBA00022989"/>
    </source>
</evidence>
<protein>
    <recommendedName>
        <fullName evidence="9">Gap junction protein</fullName>
    </recommendedName>
</protein>
<accession>A0ABM0IL42</accession>
<dbReference type="Pfam" id="PF00029">
    <property type="entry name" value="Connexin"/>
    <property type="match status" value="1"/>
</dbReference>
<feature type="domain" description="Connexin cysteine-rich" evidence="13">
    <location>
        <begin position="145"/>
        <end position="211"/>
    </location>
</feature>
<evidence type="ECO:0000259" key="12">
    <source>
        <dbReference type="SMART" id="SM00037"/>
    </source>
</evidence>
<evidence type="ECO:0000256" key="1">
    <source>
        <dbReference type="ARBA" id="ARBA00004610"/>
    </source>
</evidence>
<feature type="transmembrane region" description="Helical" evidence="11">
    <location>
        <begin position="139"/>
        <end position="161"/>
    </location>
</feature>
<keyword evidence="7 11" id="KW-1133">Transmembrane helix</keyword>
<dbReference type="PROSITE" id="PS00408">
    <property type="entry name" value="CONNEXINS_2"/>
    <property type="match status" value="1"/>
</dbReference>
<evidence type="ECO:0000256" key="11">
    <source>
        <dbReference type="SAM" id="Phobius"/>
    </source>
</evidence>
<evidence type="ECO:0000313" key="15">
    <source>
        <dbReference type="RefSeq" id="XP_004702518.1"/>
    </source>
</evidence>
<feature type="region of interest" description="Disordered" evidence="10">
    <location>
        <begin position="268"/>
        <end position="377"/>
    </location>
</feature>
<keyword evidence="5 9" id="KW-0303">Gap junction</keyword>
<keyword evidence="14" id="KW-1185">Reference proteome</keyword>
<dbReference type="InterPro" id="IPR017990">
    <property type="entry name" value="Connexin_CS"/>
</dbReference>
<dbReference type="PANTHER" id="PTHR11984:SF3">
    <property type="entry name" value="GAP JUNCTION DELTA-4 PROTEIN"/>
    <property type="match status" value="1"/>
</dbReference>
<dbReference type="InterPro" id="IPR013092">
    <property type="entry name" value="Connexin_N"/>
</dbReference>
<feature type="transmembrane region" description="Helical" evidence="11">
    <location>
        <begin position="188"/>
        <end position="209"/>
    </location>
</feature>
<evidence type="ECO:0000256" key="8">
    <source>
        <dbReference type="ARBA" id="ARBA00023136"/>
    </source>
</evidence>
<dbReference type="InterPro" id="IPR019570">
    <property type="entry name" value="Connexin_CCC"/>
</dbReference>
<dbReference type="Gene3D" id="1.20.1440.80">
    <property type="entry name" value="Gap junction channel protein cysteine-rich domain"/>
    <property type="match status" value="1"/>
</dbReference>
<sequence>MEPLDLLGFLITTLNYNVTIVGKLWLVVMILLRMLMIILAGYPIYQDEQEKFVCNTLQPGCANVCYDSFSPVSHFRFWLLQSVSVLLPYSLFSVYVLHRGAMHAVFRRSRAESRPGGPDPSPQRMLAIPDFSPGYVAHLLLRILIEAAFGTLHYILFGFVVPMKFSCSAAPCGSKVECYVSRPTEKSIMMLFTWGVSGLSFLLSVVDLIGSVRRMGRRRLAAATCRREHLALLSLAGHVEERRPISKDAGWEEGEGVKVPTCPGLWAAEEDAGPHLHSPSEKSGMSGRMELPDEAGREVVSLASEELASAHQGLRGRGHRGVTQDPGTEGPSNWGGPPSAPRSRLAGQYASSKLQPQDRLSSSSSAACLGAKKSEWV</sequence>
<evidence type="ECO:0000256" key="3">
    <source>
        <dbReference type="ARBA" id="ARBA00022475"/>
    </source>
</evidence>
<feature type="compositionally biased region" description="Polar residues" evidence="10">
    <location>
        <begin position="349"/>
        <end position="360"/>
    </location>
</feature>
<dbReference type="SMART" id="SM01089">
    <property type="entry name" value="Connexin_CCC"/>
    <property type="match status" value="1"/>
</dbReference>
<comment type="subcellular location">
    <subcellularLocation>
        <location evidence="1">Cell junction</location>
        <location evidence="1">Gap junction</location>
    </subcellularLocation>
    <subcellularLocation>
        <location evidence="2 9">Cell membrane</location>
        <topology evidence="2 9">Multi-pass membrane protein</topology>
    </subcellularLocation>
</comment>
<dbReference type="GeneID" id="101663704"/>
<evidence type="ECO:0000256" key="10">
    <source>
        <dbReference type="SAM" id="MobiDB-lite"/>
    </source>
</evidence>
<comment type="similarity">
    <text evidence="9">Belongs to the connexin family.</text>
</comment>
<dbReference type="Proteomes" id="UP000694863">
    <property type="component" value="Unplaced"/>
</dbReference>
<dbReference type="InterPro" id="IPR000500">
    <property type="entry name" value="Connexin"/>
</dbReference>
<evidence type="ECO:0000256" key="5">
    <source>
        <dbReference type="ARBA" id="ARBA00022868"/>
    </source>
</evidence>
<proteinExistence type="inferred from homology"/>
<evidence type="ECO:0000256" key="6">
    <source>
        <dbReference type="ARBA" id="ARBA00022949"/>
    </source>
</evidence>
<dbReference type="SMART" id="SM00037">
    <property type="entry name" value="CNX"/>
    <property type="match status" value="1"/>
</dbReference>
<evidence type="ECO:0000256" key="4">
    <source>
        <dbReference type="ARBA" id="ARBA00022692"/>
    </source>
</evidence>
<feature type="transmembrane region" description="Helical" evidence="11">
    <location>
        <begin position="77"/>
        <end position="98"/>
    </location>
</feature>
<keyword evidence="3" id="KW-1003">Cell membrane</keyword>
<evidence type="ECO:0000313" key="14">
    <source>
        <dbReference type="Proteomes" id="UP000694863"/>
    </source>
</evidence>
<gene>
    <name evidence="15" type="primary">GJD4</name>
</gene>
<dbReference type="InterPro" id="IPR038359">
    <property type="entry name" value="Connexin_N_sf"/>
</dbReference>
<evidence type="ECO:0000259" key="13">
    <source>
        <dbReference type="SMART" id="SM01089"/>
    </source>
</evidence>
<organism evidence="14 15">
    <name type="scientific">Echinops telfairi</name>
    <name type="common">Lesser hedgehog tenrec</name>
    <dbReference type="NCBI Taxonomy" id="9371"/>
    <lineage>
        <taxon>Eukaryota</taxon>
        <taxon>Metazoa</taxon>
        <taxon>Chordata</taxon>
        <taxon>Craniata</taxon>
        <taxon>Vertebrata</taxon>
        <taxon>Euteleostomi</taxon>
        <taxon>Mammalia</taxon>
        <taxon>Eutheria</taxon>
        <taxon>Afrotheria</taxon>
        <taxon>Tenrecidae</taxon>
        <taxon>Tenrecinae</taxon>
        <taxon>Echinops</taxon>
    </lineage>
</organism>
<dbReference type="RefSeq" id="XP_004702518.1">
    <property type="nucleotide sequence ID" value="XM_004702461.2"/>
</dbReference>
<evidence type="ECO:0000256" key="2">
    <source>
        <dbReference type="ARBA" id="ARBA00004651"/>
    </source>
</evidence>
<dbReference type="PRINTS" id="PR00206">
    <property type="entry name" value="CONNEXIN"/>
</dbReference>
<comment type="subunit">
    <text evidence="9">A connexon is composed of a hexamer of connexins.</text>
</comment>
<keyword evidence="6" id="KW-0965">Cell junction</keyword>
<keyword evidence="4 9" id="KW-0812">Transmembrane</keyword>